<sequence>MDDEPEAPWPQWSSFYDDRRQIAVGNDDVFVAYTAGDVTAPDAVVFVLLHGAGHSAMAWAQVAAAVKSQHPVVAFDYRGHGDTKCKDERDLSADRLVDDAIAVIQATVRPDACIVLAGHSLGGALAIRIASQTDRVRVSGVAVVDVVEGTALPALRYMRGILQRRPQYFKTLQEAVRYAVHSGALATTEAARVSIPSQLTYRQDTGAWHWRTNLLASEPHWQAWFQGLTPLLLGLHDCARLLVLAAADRMDKDILIAQMQGRLQVEIIAGGHSIQEDSWQQLARVLVQFAARNRFVEMRALNDRHRHRP</sequence>
<dbReference type="OMA" id="VMVCHHG"/>
<dbReference type="PANTHER" id="PTHR14189:SF0">
    <property type="entry name" value="PROTEIN PHOSPHATASE METHYLESTERASE 1"/>
    <property type="match status" value="1"/>
</dbReference>
<evidence type="ECO:0000256" key="2">
    <source>
        <dbReference type="ARBA" id="ARBA00022487"/>
    </source>
</evidence>
<feature type="domain" description="AB hydrolase-1" evidence="7">
    <location>
        <begin position="46"/>
        <end position="284"/>
    </location>
</feature>
<dbReference type="Gene3D" id="3.40.50.1820">
    <property type="entry name" value="alpha/beta hydrolase"/>
    <property type="match status" value="1"/>
</dbReference>
<dbReference type="STRING" id="37360.A0A0G4J527"/>
<keyword evidence="3 5" id="KW-0378">Hydrolase</keyword>
<name>A0A0G4J527_PLABS</name>
<dbReference type="EMBL" id="CDSF01000126">
    <property type="protein sequence ID" value="CEP02401.1"/>
    <property type="molecule type" value="Genomic_DNA"/>
</dbReference>
<dbReference type="PIRSF" id="PIRSF022950">
    <property type="entry name" value="PPase_methylesterase_euk"/>
    <property type="match status" value="1"/>
</dbReference>
<dbReference type="GO" id="GO:0051723">
    <property type="term" value="F:protein methylesterase activity"/>
    <property type="evidence" value="ECO:0007669"/>
    <property type="project" value="UniProtKB-EC"/>
</dbReference>
<feature type="active site" evidence="6">
    <location>
        <position position="272"/>
    </location>
</feature>
<geneLocation type="mitochondrion" evidence="9"/>
<dbReference type="AlphaFoldDB" id="A0A0G4J527"/>
<gene>
    <name evidence="8" type="ORF">PBRA_008985</name>
    <name evidence="9" type="ORF">PLBR_LOCUS2985</name>
</gene>
<dbReference type="Proteomes" id="UP000290189">
    <property type="component" value="Unassembled WGS sequence"/>
</dbReference>
<comment type="similarity">
    <text evidence="1 5">Belongs to the AB hydrolase superfamily.</text>
</comment>
<evidence type="ECO:0000313" key="10">
    <source>
        <dbReference type="Proteomes" id="UP000039324"/>
    </source>
</evidence>
<dbReference type="InterPro" id="IPR000073">
    <property type="entry name" value="AB_hydrolase_1"/>
</dbReference>
<comment type="catalytic activity">
    <reaction evidence="4">
        <text>[phosphatase 2A protein]-C-terminal L-leucine methyl ester + H2O = [phosphatase 2A protein]-C-terminal L-leucine + methanol + H(+)</text>
        <dbReference type="Rhea" id="RHEA:48548"/>
        <dbReference type="Rhea" id="RHEA-COMP:12134"/>
        <dbReference type="Rhea" id="RHEA-COMP:12135"/>
        <dbReference type="ChEBI" id="CHEBI:15377"/>
        <dbReference type="ChEBI" id="CHEBI:15378"/>
        <dbReference type="ChEBI" id="CHEBI:17790"/>
        <dbReference type="ChEBI" id="CHEBI:90516"/>
        <dbReference type="ChEBI" id="CHEBI:90517"/>
        <dbReference type="EC" id="3.1.1.89"/>
    </reaction>
</comment>
<evidence type="ECO:0000256" key="3">
    <source>
        <dbReference type="ARBA" id="ARBA00022801"/>
    </source>
</evidence>
<evidence type="ECO:0000256" key="6">
    <source>
        <dbReference type="PIRSR" id="PIRSR022950-1"/>
    </source>
</evidence>
<organism evidence="8 10">
    <name type="scientific">Plasmodiophora brassicae</name>
    <name type="common">Clubroot disease agent</name>
    <dbReference type="NCBI Taxonomy" id="37360"/>
    <lineage>
        <taxon>Eukaryota</taxon>
        <taxon>Sar</taxon>
        <taxon>Rhizaria</taxon>
        <taxon>Endomyxa</taxon>
        <taxon>Phytomyxea</taxon>
        <taxon>Plasmodiophorida</taxon>
        <taxon>Plasmodiophoridae</taxon>
        <taxon>Plasmodiophora</taxon>
    </lineage>
</organism>
<proteinExistence type="inferred from homology"/>
<dbReference type="Proteomes" id="UP000039324">
    <property type="component" value="Unassembled WGS sequence"/>
</dbReference>
<evidence type="ECO:0000256" key="4">
    <source>
        <dbReference type="ARBA" id="ARBA00049203"/>
    </source>
</evidence>
<keyword evidence="9" id="KW-0496">Mitochondrion</keyword>
<dbReference type="InterPro" id="IPR016812">
    <property type="entry name" value="PPase_methylesterase_euk"/>
</dbReference>
<dbReference type="EMBL" id="OVEO01000004">
    <property type="protein sequence ID" value="SPQ95770.1"/>
    <property type="molecule type" value="Genomic_DNA"/>
</dbReference>
<dbReference type="SUPFAM" id="SSF53474">
    <property type="entry name" value="alpha/beta-Hydrolases"/>
    <property type="match status" value="1"/>
</dbReference>
<dbReference type="EC" id="3.1.1.-" evidence="5"/>
<evidence type="ECO:0000256" key="1">
    <source>
        <dbReference type="ARBA" id="ARBA00008645"/>
    </source>
</evidence>
<keyword evidence="10" id="KW-1185">Reference proteome</keyword>
<dbReference type="InterPro" id="IPR029058">
    <property type="entry name" value="AB_hydrolase_fold"/>
</dbReference>
<reference evidence="9 11" key="2">
    <citation type="submission" date="2018-03" db="EMBL/GenBank/DDBJ databases">
        <authorList>
            <person name="Fogelqvist J."/>
        </authorList>
    </citation>
    <scope>NUCLEOTIDE SEQUENCE [LARGE SCALE GENOMIC DNA]</scope>
</reference>
<comment type="function">
    <text evidence="5">Demethylates proteins that have been reversibly carboxymethylated.</text>
</comment>
<dbReference type="OrthoDB" id="194865at2759"/>
<evidence type="ECO:0000313" key="9">
    <source>
        <dbReference type="EMBL" id="SPQ95770.1"/>
    </source>
</evidence>
<evidence type="ECO:0000256" key="5">
    <source>
        <dbReference type="PIRNR" id="PIRNR022950"/>
    </source>
</evidence>
<evidence type="ECO:0000313" key="11">
    <source>
        <dbReference type="Proteomes" id="UP000290189"/>
    </source>
</evidence>
<evidence type="ECO:0000313" key="8">
    <source>
        <dbReference type="EMBL" id="CEP02401.1"/>
    </source>
</evidence>
<reference evidence="8 10" key="1">
    <citation type="submission" date="2015-02" db="EMBL/GenBank/DDBJ databases">
        <authorList>
            <person name="Chooi Y.-H."/>
        </authorList>
    </citation>
    <scope>NUCLEOTIDE SEQUENCE [LARGE SCALE GENOMIC DNA]</scope>
    <source>
        <strain evidence="8">E3</strain>
    </source>
</reference>
<evidence type="ECO:0000259" key="7">
    <source>
        <dbReference type="Pfam" id="PF12697"/>
    </source>
</evidence>
<accession>A0A0G4J527</accession>
<keyword evidence="2 5" id="KW-0719">Serine esterase</keyword>
<dbReference type="PANTHER" id="PTHR14189">
    <property type="entry name" value="PROTEIN PHOSPHATASE METHYLESTERASE-1 RELATED"/>
    <property type="match status" value="1"/>
</dbReference>
<feature type="active site" evidence="6">
    <location>
        <position position="120"/>
    </location>
</feature>
<feature type="active site" evidence="6">
    <location>
        <position position="145"/>
    </location>
</feature>
<dbReference type="Pfam" id="PF12697">
    <property type="entry name" value="Abhydrolase_6"/>
    <property type="match status" value="1"/>
</dbReference>
<protein>
    <recommendedName>
        <fullName evidence="5">Protein phosphatase methylesterase 1</fullName>
        <shortName evidence="5">PME-1</shortName>
        <ecNumber evidence="5">3.1.1.-</ecNumber>
    </recommendedName>
</protein>